<protein>
    <submittedName>
        <fullName evidence="2">Uncharacterized protein</fullName>
    </submittedName>
</protein>
<dbReference type="InterPro" id="IPR011047">
    <property type="entry name" value="Quinoprotein_ADH-like_sf"/>
</dbReference>
<dbReference type="SUPFAM" id="SSF50998">
    <property type="entry name" value="Quinoprotein alcohol dehydrogenase-like"/>
    <property type="match status" value="1"/>
</dbReference>
<evidence type="ECO:0000256" key="1">
    <source>
        <dbReference type="SAM" id="Phobius"/>
    </source>
</evidence>
<organism evidence="2 3">
    <name type="scientific">Rhodanobacter panaciterrae</name>
    <dbReference type="NCBI Taxonomy" id="490572"/>
    <lineage>
        <taxon>Bacteria</taxon>
        <taxon>Pseudomonadati</taxon>
        <taxon>Pseudomonadota</taxon>
        <taxon>Gammaproteobacteria</taxon>
        <taxon>Lysobacterales</taxon>
        <taxon>Rhodanobacteraceae</taxon>
        <taxon>Rhodanobacter</taxon>
    </lineage>
</organism>
<dbReference type="RefSeq" id="WP_189439600.1">
    <property type="nucleotide sequence ID" value="NZ_BMXT01000001.1"/>
</dbReference>
<gene>
    <name evidence="2" type="ORF">GCM10008098_05030</name>
</gene>
<evidence type="ECO:0000313" key="3">
    <source>
        <dbReference type="Proteomes" id="UP000621898"/>
    </source>
</evidence>
<proteinExistence type="predicted"/>
<keyword evidence="1" id="KW-0472">Membrane</keyword>
<evidence type="ECO:0000313" key="2">
    <source>
        <dbReference type="EMBL" id="GGY16684.1"/>
    </source>
</evidence>
<sequence length="120" mass="12907">MNLATIFRTHPWLPVVGMLAALLAIVLNGFGLVRPLPGSGTLMRWHDAGRDWLLVADDDANQLTVYDAADGRPLRRLGPGAVGNVATLAQRDGHLFVVDDDGTRNELKLPQLKTVASSSP</sequence>
<keyword evidence="3" id="KW-1185">Reference proteome</keyword>
<name>A0ABQ2ZI73_9GAMM</name>
<keyword evidence="1" id="KW-0812">Transmembrane</keyword>
<comment type="caution">
    <text evidence="2">The sequence shown here is derived from an EMBL/GenBank/DDBJ whole genome shotgun (WGS) entry which is preliminary data.</text>
</comment>
<feature type="transmembrane region" description="Helical" evidence="1">
    <location>
        <begin position="12"/>
        <end position="33"/>
    </location>
</feature>
<accession>A0ABQ2ZI73</accession>
<dbReference type="Proteomes" id="UP000621898">
    <property type="component" value="Unassembled WGS sequence"/>
</dbReference>
<keyword evidence="1" id="KW-1133">Transmembrane helix</keyword>
<dbReference type="EMBL" id="BMXT01000001">
    <property type="protein sequence ID" value="GGY16684.1"/>
    <property type="molecule type" value="Genomic_DNA"/>
</dbReference>
<reference evidence="3" key="1">
    <citation type="journal article" date="2019" name="Int. J. Syst. Evol. Microbiol.">
        <title>The Global Catalogue of Microorganisms (GCM) 10K type strain sequencing project: providing services to taxonomists for standard genome sequencing and annotation.</title>
        <authorList>
            <consortium name="The Broad Institute Genomics Platform"/>
            <consortium name="The Broad Institute Genome Sequencing Center for Infectious Disease"/>
            <person name="Wu L."/>
            <person name="Ma J."/>
        </authorList>
    </citation>
    <scope>NUCLEOTIDE SEQUENCE [LARGE SCALE GENOMIC DNA]</scope>
    <source>
        <strain evidence="3">KCTC 22232</strain>
    </source>
</reference>